<keyword evidence="3" id="KW-1185">Reference proteome</keyword>
<feature type="region of interest" description="Disordered" evidence="1">
    <location>
        <begin position="62"/>
        <end position="82"/>
    </location>
</feature>
<evidence type="ECO:0000313" key="2">
    <source>
        <dbReference type="EMBL" id="KAL2480365.1"/>
    </source>
</evidence>
<comment type="caution">
    <text evidence="2">The sequence shown here is derived from an EMBL/GenBank/DDBJ whole genome shotgun (WGS) entry which is preliminary data.</text>
</comment>
<accession>A0ABD1QVY5</accession>
<proteinExistence type="predicted"/>
<sequence>MSSMSAGILYASLSFVRSSSTIIEGTSKAAHLPTSALYGSSAPLKLGVTSIGIASPVLPSTPQIGSTPSIHGDTGGDASPPTCLMASPPGLTGDKSGKAAADNSRLETLKKVDLLSLEKQTRPLPQGLGHLAVCSFHGAQLRSRASPTGTRAPSSLLFLRSTTSLKSLFHWDSATLLLAPTTEHNLAQGPLPLGLSHLAACSSYRTQPRTRASPIGTWPHCSLPLPLGLSHIAACFSRGAQPRSRASPTGTRPHCSLLLPRSTAPLKGLSHWDSATLQLVPATEHNLAQGPLPLDSATLLLATPTVHSLAQGPLPLGLGYIAACLSHGS</sequence>
<organism evidence="2 3">
    <name type="scientific">Abeliophyllum distichum</name>
    <dbReference type="NCBI Taxonomy" id="126358"/>
    <lineage>
        <taxon>Eukaryota</taxon>
        <taxon>Viridiplantae</taxon>
        <taxon>Streptophyta</taxon>
        <taxon>Embryophyta</taxon>
        <taxon>Tracheophyta</taxon>
        <taxon>Spermatophyta</taxon>
        <taxon>Magnoliopsida</taxon>
        <taxon>eudicotyledons</taxon>
        <taxon>Gunneridae</taxon>
        <taxon>Pentapetalae</taxon>
        <taxon>asterids</taxon>
        <taxon>lamiids</taxon>
        <taxon>Lamiales</taxon>
        <taxon>Oleaceae</taxon>
        <taxon>Forsythieae</taxon>
        <taxon>Abeliophyllum</taxon>
    </lineage>
</organism>
<gene>
    <name evidence="2" type="ORF">Adt_33331</name>
</gene>
<name>A0ABD1QVY5_9LAMI</name>
<dbReference type="EMBL" id="JBFOLK010000010">
    <property type="protein sequence ID" value="KAL2480365.1"/>
    <property type="molecule type" value="Genomic_DNA"/>
</dbReference>
<reference evidence="3" key="1">
    <citation type="submission" date="2024-07" db="EMBL/GenBank/DDBJ databases">
        <title>Two chromosome-level genome assemblies of Korean endemic species Abeliophyllum distichum and Forsythia ovata (Oleaceae).</title>
        <authorList>
            <person name="Jang H."/>
        </authorList>
    </citation>
    <scope>NUCLEOTIDE SEQUENCE [LARGE SCALE GENOMIC DNA]</scope>
</reference>
<protein>
    <submittedName>
        <fullName evidence="2">Uncharacterized protein</fullName>
    </submittedName>
</protein>
<dbReference type="Proteomes" id="UP001604336">
    <property type="component" value="Unassembled WGS sequence"/>
</dbReference>
<evidence type="ECO:0000313" key="3">
    <source>
        <dbReference type="Proteomes" id="UP001604336"/>
    </source>
</evidence>
<evidence type="ECO:0000256" key="1">
    <source>
        <dbReference type="SAM" id="MobiDB-lite"/>
    </source>
</evidence>
<dbReference type="AlphaFoldDB" id="A0ABD1QVY5"/>